<keyword evidence="3" id="KW-0808">Transferase</keyword>
<feature type="compositionally biased region" description="Polar residues" evidence="1">
    <location>
        <begin position="250"/>
        <end position="264"/>
    </location>
</feature>
<feature type="domain" description="Aminoglycoside phosphotransferase" evidence="2">
    <location>
        <begin position="148"/>
        <end position="192"/>
    </location>
</feature>
<sequence>MSTLHIPRSRSAPPFSYSDIGKNWQLREGDIEVEDLAMDPADLAEFSSVKLFNGLHPRTMYWADDDKVLKLFSYLVDVSAIVANMDLARTKLPVPRVLRYGRSGNCSYILMEKIPYPNLSVAMKSLGLKYMPWEVTKAVDYIVHELASLGLSHNDLVPRNILVDASDGHIVGIVDWDSCTPHYAGAEYAMRIWGYRLFRDSHENDMDWYHIFLRHSFDRTGEEISMDCSRWNPKVFLHWPLVKSQASQLISSPVTDPRNQSFSRQKLHPVGESGV</sequence>
<keyword evidence="3" id="KW-0418">Kinase</keyword>
<evidence type="ECO:0000259" key="2">
    <source>
        <dbReference type="Pfam" id="PF01636"/>
    </source>
</evidence>
<feature type="region of interest" description="Disordered" evidence="1">
    <location>
        <begin position="250"/>
        <end position="275"/>
    </location>
</feature>
<protein>
    <submittedName>
        <fullName evidence="3">Kinase-like domain-containing protein</fullName>
    </submittedName>
</protein>
<dbReference type="AlphaFoldDB" id="A0A9P5TZ75"/>
<dbReference type="GO" id="GO:0016301">
    <property type="term" value="F:kinase activity"/>
    <property type="evidence" value="ECO:0007669"/>
    <property type="project" value="UniProtKB-KW"/>
</dbReference>
<evidence type="ECO:0000313" key="4">
    <source>
        <dbReference type="Proteomes" id="UP000772434"/>
    </source>
</evidence>
<dbReference type="Proteomes" id="UP000772434">
    <property type="component" value="Unassembled WGS sequence"/>
</dbReference>
<organism evidence="3 4">
    <name type="scientific">Rhodocollybia butyracea</name>
    <dbReference type="NCBI Taxonomy" id="206335"/>
    <lineage>
        <taxon>Eukaryota</taxon>
        <taxon>Fungi</taxon>
        <taxon>Dikarya</taxon>
        <taxon>Basidiomycota</taxon>
        <taxon>Agaricomycotina</taxon>
        <taxon>Agaricomycetes</taxon>
        <taxon>Agaricomycetidae</taxon>
        <taxon>Agaricales</taxon>
        <taxon>Marasmiineae</taxon>
        <taxon>Omphalotaceae</taxon>
        <taxon>Rhodocollybia</taxon>
    </lineage>
</organism>
<comment type="caution">
    <text evidence="3">The sequence shown here is derived from an EMBL/GenBank/DDBJ whole genome shotgun (WGS) entry which is preliminary data.</text>
</comment>
<dbReference type="Gene3D" id="3.90.1200.10">
    <property type="match status" value="1"/>
</dbReference>
<dbReference type="EMBL" id="JADNRY010000263">
    <property type="protein sequence ID" value="KAF9060047.1"/>
    <property type="molecule type" value="Genomic_DNA"/>
</dbReference>
<dbReference type="InterPro" id="IPR002575">
    <property type="entry name" value="Aminoglycoside_PTrfase"/>
</dbReference>
<dbReference type="PANTHER" id="PTHR21310">
    <property type="entry name" value="AMINOGLYCOSIDE PHOSPHOTRANSFERASE-RELATED-RELATED"/>
    <property type="match status" value="1"/>
</dbReference>
<evidence type="ECO:0000256" key="1">
    <source>
        <dbReference type="SAM" id="MobiDB-lite"/>
    </source>
</evidence>
<proteinExistence type="predicted"/>
<dbReference type="InterPro" id="IPR051678">
    <property type="entry name" value="AGP_Transferase"/>
</dbReference>
<reference evidence="3" key="1">
    <citation type="submission" date="2020-11" db="EMBL/GenBank/DDBJ databases">
        <authorList>
            <consortium name="DOE Joint Genome Institute"/>
            <person name="Ahrendt S."/>
            <person name="Riley R."/>
            <person name="Andreopoulos W."/>
            <person name="Labutti K."/>
            <person name="Pangilinan J."/>
            <person name="Ruiz-Duenas F.J."/>
            <person name="Barrasa J.M."/>
            <person name="Sanchez-Garcia M."/>
            <person name="Camarero S."/>
            <person name="Miyauchi S."/>
            <person name="Serrano A."/>
            <person name="Linde D."/>
            <person name="Babiker R."/>
            <person name="Drula E."/>
            <person name="Ayuso-Fernandez I."/>
            <person name="Pacheco R."/>
            <person name="Padilla G."/>
            <person name="Ferreira P."/>
            <person name="Barriuso J."/>
            <person name="Kellner H."/>
            <person name="Castanera R."/>
            <person name="Alfaro M."/>
            <person name="Ramirez L."/>
            <person name="Pisabarro A.G."/>
            <person name="Kuo A."/>
            <person name="Tritt A."/>
            <person name="Lipzen A."/>
            <person name="He G."/>
            <person name="Yan M."/>
            <person name="Ng V."/>
            <person name="Cullen D."/>
            <person name="Martin F."/>
            <person name="Rosso M.-N."/>
            <person name="Henrissat B."/>
            <person name="Hibbett D."/>
            <person name="Martinez A.T."/>
            <person name="Grigoriev I.V."/>
        </authorList>
    </citation>
    <scope>NUCLEOTIDE SEQUENCE</scope>
    <source>
        <strain evidence="3">AH 40177</strain>
    </source>
</reference>
<name>A0A9P5TZ75_9AGAR</name>
<gene>
    <name evidence="3" type="ORF">BDP27DRAFT_1340255</name>
</gene>
<dbReference type="InterPro" id="IPR011009">
    <property type="entry name" value="Kinase-like_dom_sf"/>
</dbReference>
<dbReference type="PANTHER" id="PTHR21310:SF15">
    <property type="entry name" value="AMINOGLYCOSIDE PHOSPHOTRANSFERASE DOMAIN-CONTAINING PROTEIN"/>
    <property type="match status" value="1"/>
</dbReference>
<dbReference type="OrthoDB" id="4062651at2759"/>
<evidence type="ECO:0000313" key="3">
    <source>
        <dbReference type="EMBL" id="KAF9060047.1"/>
    </source>
</evidence>
<accession>A0A9P5TZ75</accession>
<dbReference type="Pfam" id="PF01636">
    <property type="entry name" value="APH"/>
    <property type="match status" value="1"/>
</dbReference>
<dbReference type="SUPFAM" id="SSF56112">
    <property type="entry name" value="Protein kinase-like (PK-like)"/>
    <property type="match status" value="1"/>
</dbReference>
<keyword evidence="4" id="KW-1185">Reference proteome</keyword>